<accession>A0A8J3AEC1</accession>
<dbReference type="Proteomes" id="UP000626244">
    <property type="component" value="Unassembled WGS sequence"/>
</dbReference>
<gene>
    <name evidence="1" type="ORF">GCM10007380_02980</name>
</gene>
<proteinExistence type="predicted"/>
<reference evidence="2" key="1">
    <citation type="journal article" date="2019" name="Int. J. Syst. Evol. Microbiol.">
        <title>The Global Catalogue of Microorganisms (GCM) 10K type strain sequencing project: providing services to taxonomists for standard genome sequencing and annotation.</title>
        <authorList>
            <consortium name="The Broad Institute Genomics Platform"/>
            <consortium name="The Broad Institute Genome Sequencing Center for Infectious Disease"/>
            <person name="Wu L."/>
            <person name="Ma J."/>
        </authorList>
    </citation>
    <scope>NUCLEOTIDE SEQUENCE [LARGE SCALE GENOMIC DNA]</scope>
    <source>
        <strain evidence="2">CGMCC 1.14993</strain>
    </source>
</reference>
<organism evidence="1 2">
    <name type="scientific">Gottfriedia solisilvae</name>
    <dbReference type="NCBI Taxonomy" id="1516104"/>
    <lineage>
        <taxon>Bacteria</taxon>
        <taxon>Bacillati</taxon>
        <taxon>Bacillota</taxon>
        <taxon>Bacilli</taxon>
        <taxon>Bacillales</taxon>
        <taxon>Bacillaceae</taxon>
        <taxon>Gottfriedia</taxon>
    </lineage>
</organism>
<dbReference type="PANTHER" id="PTHR40053:SF1">
    <property type="entry name" value="SPORULATION-CONTROL PROTEIN SPO0M"/>
    <property type="match status" value="1"/>
</dbReference>
<evidence type="ECO:0000313" key="2">
    <source>
        <dbReference type="Proteomes" id="UP000626244"/>
    </source>
</evidence>
<keyword evidence="2" id="KW-1185">Reference proteome</keyword>
<sequence length="254" mass="28941">MGLFKNTLARVLGIGGTRIDTKLEKTEYQAGERVKGELHIKGGKVKQELESVFLHVMTDYEVESNDKTYHQNGTLQKVIVSVDRVINASEEVVIPFFFTLSENTPVSLHKSHIWIKTHLEIDKAVDQYDADGIQVIPSIGLKTVIQALQEEGFVLRESENKKKFGKIIQEFEFYPMNGEFRGKLDELEVNYLSFDKTVDIVLQVDRKTKGLTGLFSDSLGTDEINVRISFSKDQITDKQFVRSSLMNAIKRYCK</sequence>
<dbReference type="EMBL" id="BMHB01000001">
    <property type="protein sequence ID" value="GGI10474.1"/>
    <property type="molecule type" value="Genomic_DNA"/>
</dbReference>
<dbReference type="InterPro" id="IPR009776">
    <property type="entry name" value="Spore_0_M"/>
</dbReference>
<dbReference type="Pfam" id="PF07070">
    <property type="entry name" value="Spo0M"/>
    <property type="match status" value="1"/>
</dbReference>
<dbReference type="AlphaFoldDB" id="A0A8J3AEC1"/>
<protein>
    <submittedName>
        <fullName evidence="1">Sporulation-control protein</fullName>
    </submittedName>
</protein>
<dbReference type="OrthoDB" id="2351239at2"/>
<name>A0A8J3AEC1_9BACI</name>
<dbReference type="RefSeq" id="WP_088004157.1">
    <property type="nucleotide sequence ID" value="NZ_BMHB01000001.1"/>
</dbReference>
<comment type="caution">
    <text evidence="1">The sequence shown here is derived from an EMBL/GenBank/DDBJ whole genome shotgun (WGS) entry which is preliminary data.</text>
</comment>
<dbReference type="PANTHER" id="PTHR40053">
    <property type="entry name" value="SPORULATION-CONTROL PROTEIN SPO0M"/>
    <property type="match status" value="1"/>
</dbReference>
<evidence type="ECO:0000313" key="1">
    <source>
        <dbReference type="EMBL" id="GGI10474.1"/>
    </source>
</evidence>